<feature type="signal peptide" evidence="1">
    <location>
        <begin position="1"/>
        <end position="19"/>
    </location>
</feature>
<gene>
    <name evidence="3" type="ORF">C8D84_109120</name>
</gene>
<dbReference type="PANTHER" id="PTHR10900:SF77">
    <property type="entry name" value="FI19380P1"/>
    <property type="match status" value="1"/>
</dbReference>
<dbReference type="GO" id="GO:0005615">
    <property type="term" value="C:extracellular space"/>
    <property type="evidence" value="ECO:0007669"/>
    <property type="project" value="TreeGrafter"/>
</dbReference>
<keyword evidence="4" id="KW-1185">Reference proteome</keyword>
<reference evidence="3 4" key="1">
    <citation type="submission" date="2018-05" db="EMBL/GenBank/DDBJ databases">
        <title>Genomic Encyclopedia of Type Strains, Phase IV (KMG-IV): sequencing the most valuable type-strain genomes for metagenomic binning, comparative biology and taxonomic classification.</title>
        <authorList>
            <person name="Goeker M."/>
        </authorList>
    </citation>
    <scope>NUCLEOTIDE SEQUENCE [LARGE SCALE GENOMIC DNA]</scope>
    <source>
        <strain evidence="3 4">DSM 7229</strain>
    </source>
</reference>
<keyword evidence="1" id="KW-0732">Signal</keyword>
<protein>
    <submittedName>
        <fullName evidence="3">Putative surface protein with fasciclin (FAS1) repeats</fullName>
    </submittedName>
</protein>
<evidence type="ECO:0000313" key="3">
    <source>
        <dbReference type="EMBL" id="PWK11199.1"/>
    </source>
</evidence>
<dbReference type="InterPro" id="IPR050904">
    <property type="entry name" value="Adhesion/Biosynth-related"/>
</dbReference>
<dbReference type="InterPro" id="IPR000782">
    <property type="entry name" value="FAS1_domain"/>
</dbReference>
<sequence length="316" mass="33910">MLKRTLLSLALAMTVLPLAACNDDDNDFSVVVEAPTQNIAEIAAENKDLTILNAALKASGLDKVLMSSEGEFTVFAPTDAAFAELLEELDVTSEELLADKELLTMVLTYHVIPNMTVKAADIPYGDSIETVNGQAFSISDANIIMDASGYTSKIIKTDVLATNGVIHLIDDVLLPTDKSIVDLAVATEDLSILKEAVVAAGLADALADEEADFTVFAPNNAAFAKLLAELEISKEQLLQDKPLLTKVLTYHVIEDDRVFASEIMAGSQEMLEGSSITFDDKKQITDGRDRTSNIVTANIQANNGVVHVIDTVLLPK</sequence>
<feature type="chain" id="PRO_5016017206" evidence="1">
    <location>
        <begin position="20"/>
        <end position="316"/>
    </location>
</feature>
<evidence type="ECO:0000313" key="4">
    <source>
        <dbReference type="Proteomes" id="UP000245655"/>
    </source>
</evidence>
<name>A0A2V2A056_PSYIM</name>
<dbReference type="InterPro" id="IPR036378">
    <property type="entry name" value="FAS1_dom_sf"/>
</dbReference>
<comment type="caution">
    <text evidence="3">The sequence shown here is derived from an EMBL/GenBank/DDBJ whole genome shotgun (WGS) entry which is preliminary data.</text>
</comment>
<evidence type="ECO:0000256" key="1">
    <source>
        <dbReference type="SAM" id="SignalP"/>
    </source>
</evidence>
<dbReference type="SMART" id="SM00554">
    <property type="entry name" value="FAS1"/>
    <property type="match status" value="2"/>
</dbReference>
<accession>A0A2V2A056</accession>
<evidence type="ECO:0000259" key="2">
    <source>
        <dbReference type="PROSITE" id="PS50213"/>
    </source>
</evidence>
<dbReference type="Proteomes" id="UP000245655">
    <property type="component" value="Unassembled WGS sequence"/>
</dbReference>
<feature type="domain" description="FAS1" evidence="2">
    <location>
        <begin position="177"/>
        <end position="313"/>
    </location>
</feature>
<proteinExistence type="predicted"/>
<dbReference type="SUPFAM" id="SSF82153">
    <property type="entry name" value="FAS1 domain"/>
    <property type="match status" value="2"/>
</dbReference>
<dbReference type="PROSITE" id="PS50213">
    <property type="entry name" value="FAS1"/>
    <property type="match status" value="2"/>
</dbReference>
<dbReference type="RefSeq" id="WP_109591539.1">
    <property type="nucleotide sequence ID" value="NZ_CAJGZY010000011.1"/>
</dbReference>
<dbReference type="Gene3D" id="2.30.180.10">
    <property type="entry name" value="FAS1 domain"/>
    <property type="match status" value="2"/>
</dbReference>
<dbReference type="FunFam" id="2.30.180.10:FF:000032">
    <property type="entry name" value="Fasciclin domain-containing protein, putative"/>
    <property type="match status" value="2"/>
</dbReference>
<dbReference type="GeneID" id="60255530"/>
<organism evidence="3 4">
    <name type="scientific">Psychrobacter immobilis</name>
    <dbReference type="NCBI Taxonomy" id="498"/>
    <lineage>
        <taxon>Bacteria</taxon>
        <taxon>Pseudomonadati</taxon>
        <taxon>Pseudomonadota</taxon>
        <taxon>Gammaproteobacteria</taxon>
        <taxon>Moraxellales</taxon>
        <taxon>Moraxellaceae</taxon>
        <taxon>Psychrobacter</taxon>
    </lineage>
</organism>
<feature type="domain" description="FAS1" evidence="2">
    <location>
        <begin position="36"/>
        <end position="173"/>
    </location>
</feature>
<dbReference type="AlphaFoldDB" id="A0A2V2A056"/>
<dbReference type="EMBL" id="QGGM01000009">
    <property type="protein sequence ID" value="PWK11199.1"/>
    <property type="molecule type" value="Genomic_DNA"/>
</dbReference>
<dbReference type="PANTHER" id="PTHR10900">
    <property type="entry name" value="PERIOSTIN-RELATED"/>
    <property type="match status" value="1"/>
</dbReference>
<dbReference type="Pfam" id="PF02469">
    <property type="entry name" value="Fasciclin"/>
    <property type="match status" value="2"/>
</dbReference>